<dbReference type="Proteomes" id="UP000291124">
    <property type="component" value="Chromosome"/>
</dbReference>
<dbReference type="SUPFAM" id="SSF51735">
    <property type="entry name" value="NAD(P)-binding Rossmann-fold domains"/>
    <property type="match status" value="1"/>
</dbReference>
<dbReference type="CDD" id="cd08946">
    <property type="entry name" value="SDR_e"/>
    <property type="match status" value="1"/>
</dbReference>
<feature type="domain" description="NAD-dependent epimerase/dehydratase" evidence="2">
    <location>
        <begin position="7"/>
        <end position="230"/>
    </location>
</feature>
<protein>
    <submittedName>
        <fullName evidence="3">SDR family oxidoreductase</fullName>
    </submittedName>
</protein>
<reference evidence="4" key="1">
    <citation type="submission" date="2019-03" db="EMBL/GenBank/DDBJ databases">
        <title>Flavobacterium sp.</title>
        <authorList>
            <person name="Kim H."/>
        </authorList>
    </citation>
    <scope>NUCLEOTIDE SEQUENCE [LARGE SCALE GENOMIC DNA]</scope>
    <source>
        <strain evidence="4">GS13</strain>
    </source>
</reference>
<evidence type="ECO:0000313" key="3">
    <source>
        <dbReference type="EMBL" id="QBN19853.1"/>
    </source>
</evidence>
<dbReference type="Pfam" id="PF01370">
    <property type="entry name" value="Epimerase"/>
    <property type="match status" value="1"/>
</dbReference>
<dbReference type="PANTHER" id="PTHR43000">
    <property type="entry name" value="DTDP-D-GLUCOSE 4,6-DEHYDRATASE-RELATED"/>
    <property type="match status" value="1"/>
</dbReference>
<dbReference type="AlphaFoldDB" id="A0A4P6YH92"/>
<sequence>MYKKMKILIIGSKGFIGSHCVAYFTAKGWDVYQADVTASSSKSYYKIEAENASFSAPFKDHQFDVCINASGSAHVGFSFEKPSQDFELNVVNVQKILVAIRDFNPSCKFINFSSAAVYGNPQFLPITENSVCKPLSPYGFHKLQSELLLTEYHKFFGLNTCSLRVFSAYGPRLKKQLFWDLYQKALKTHFISLFGTGNETRDFIYIDDLLQIIALVIENSPFQGSIYNVASQVETTIAEAAQLFTNEFGPEKQIVFTGEVKVGDPNNWLANMEKLKKYGFEPHYNLSLGLKKYAEWLRKNE</sequence>
<gene>
    <name evidence="3" type="ORF">E1750_13930</name>
</gene>
<dbReference type="Gene3D" id="3.40.50.720">
    <property type="entry name" value="NAD(P)-binding Rossmann-like Domain"/>
    <property type="match status" value="1"/>
</dbReference>
<organism evidence="3 4">
    <name type="scientific">Flavobacterium nackdongense</name>
    <dbReference type="NCBI Taxonomy" id="2547394"/>
    <lineage>
        <taxon>Bacteria</taxon>
        <taxon>Pseudomonadati</taxon>
        <taxon>Bacteroidota</taxon>
        <taxon>Flavobacteriia</taxon>
        <taxon>Flavobacteriales</taxon>
        <taxon>Flavobacteriaceae</taxon>
        <taxon>Flavobacterium</taxon>
    </lineage>
</organism>
<dbReference type="InterPro" id="IPR001509">
    <property type="entry name" value="Epimerase_deHydtase"/>
</dbReference>
<evidence type="ECO:0000256" key="1">
    <source>
        <dbReference type="ARBA" id="ARBA00007637"/>
    </source>
</evidence>
<name>A0A4P6YH92_9FLAO</name>
<evidence type="ECO:0000259" key="2">
    <source>
        <dbReference type="Pfam" id="PF01370"/>
    </source>
</evidence>
<dbReference type="EMBL" id="CP037933">
    <property type="protein sequence ID" value="QBN19853.1"/>
    <property type="molecule type" value="Genomic_DNA"/>
</dbReference>
<dbReference type="OrthoDB" id="329806at2"/>
<dbReference type="KEGG" id="fnk:E1750_13930"/>
<keyword evidence="4" id="KW-1185">Reference proteome</keyword>
<comment type="similarity">
    <text evidence="1">Belongs to the NAD(P)-dependent epimerase/dehydratase family.</text>
</comment>
<proteinExistence type="inferred from homology"/>
<dbReference type="InterPro" id="IPR036291">
    <property type="entry name" value="NAD(P)-bd_dom_sf"/>
</dbReference>
<evidence type="ECO:0000313" key="4">
    <source>
        <dbReference type="Proteomes" id="UP000291124"/>
    </source>
</evidence>
<accession>A0A4P6YH92</accession>